<dbReference type="EMBL" id="CP066092">
    <property type="protein sequence ID" value="QQB19601.1"/>
    <property type="molecule type" value="Genomic_DNA"/>
</dbReference>
<dbReference type="Gene3D" id="1.10.238.160">
    <property type="match status" value="1"/>
</dbReference>
<sequence>MKIPETGFIREAQLVTTASKVGPLPFSKSTLWRMVGEGKFLKPIKLGARVTAWRCEDVHEWINAQGKAA</sequence>
<protein>
    <submittedName>
        <fullName evidence="1">AlpA family phage regulatory protein</fullName>
    </submittedName>
</protein>
<gene>
    <name evidence="1" type="ORF">I6H43_19135</name>
</gene>
<proteinExistence type="predicted"/>
<dbReference type="InterPro" id="IPR010260">
    <property type="entry name" value="AlpA"/>
</dbReference>
<reference evidence="1 2" key="1">
    <citation type="submission" date="2020-12" db="EMBL/GenBank/DDBJ databases">
        <title>FDA dAtabase for Regulatory Grade micrObial Sequences (FDA-ARGOS): Supporting development and validation of Infectious Disease Dx tests.</title>
        <authorList>
            <person name="Sproer C."/>
            <person name="Gronow S."/>
            <person name="Severitt S."/>
            <person name="Schroder I."/>
            <person name="Tallon L."/>
            <person name="Sadzewicz L."/>
            <person name="Zhao X."/>
            <person name="Boylan J."/>
            <person name="Ott S."/>
            <person name="Bowen H."/>
            <person name="Vavikolanu K."/>
            <person name="Mehta A."/>
            <person name="Aluvathingal J."/>
            <person name="Nadendla S."/>
            <person name="Lowell S."/>
            <person name="Myers T."/>
            <person name="Yan Y."/>
            <person name="Sichtig H."/>
        </authorList>
    </citation>
    <scope>NUCLEOTIDE SEQUENCE [LARGE SCALE GENOMIC DNA]</scope>
    <source>
        <strain evidence="1 2">FDAARGOS_986</strain>
    </source>
</reference>
<dbReference type="GeneID" id="69553435"/>
<organism evidence="1 2">
    <name type="scientific">Aeromonas jandaei</name>
    <dbReference type="NCBI Taxonomy" id="650"/>
    <lineage>
        <taxon>Bacteria</taxon>
        <taxon>Pseudomonadati</taxon>
        <taxon>Pseudomonadota</taxon>
        <taxon>Gammaproteobacteria</taxon>
        <taxon>Aeromonadales</taxon>
        <taxon>Aeromonadaceae</taxon>
        <taxon>Aeromonas</taxon>
    </lineage>
</organism>
<dbReference type="Proteomes" id="UP000595481">
    <property type="component" value="Chromosome"/>
</dbReference>
<dbReference type="RefSeq" id="WP_042031156.1">
    <property type="nucleotide sequence ID" value="NZ_CAWMFX010000027.1"/>
</dbReference>
<name>A0A7T4A992_AERJA</name>
<keyword evidence="2" id="KW-1185">Reference proteome</keyword>
<accession>A0A7T4A992</accession>
<evidence type="ECO:0000313" key="1">
    <source>
        <dbReference type="EMBL" id="QQB19601.1"/>
    </source>
</evidence>
<evidence type="ECO:0000313" key="2">
    <source>
        <dbReference type="Proteomes" id="UP000595481"/>
    </source>
</evidence>
<dbReference type="Pfam" id="PF05930">
    <property type="entry name" value="Phage_AlpA"/>
    <property type="match status" value="1"/>
</dbReference>